<organism evidence="10 11">
    <name type="scientific">Priapulus caudatus</name>
    <name type="common">Priapulid worm</name>
    <dbReference type="NCBI Taxonomy" id="37621"/>
    <lineage>
        <taxon>Eukaryota</taxon>
        <taxon>Metazoa</taxon>
        <taxon>Ecdysozoa</taxon>
        <taxon>Scalidophora</taxon>
        <taxon>Priapulida</taxon>
        <taxon>Priapulimorpha</taxon>
        <taxon>Priapulimorphida</taxon>
        <taxon>Priapulidae</taxon>
        <taxon>Priapulus</taxon>
    </lineage>
</organism>
<dbReference type="InterPro" id="IPR020472">
    <property type="entry name" value="WD40_PAC1"/>
</dbReference>
<dbReference type="InterPro" id="IPR013258">
    <property type="entry name" value="Striatin_N"/>
</dbReference>
<evidence type="ECO:0000259" key="9">
    <source>
        <dbReference type="Pfam" id="PF08232"/>
    </source>
</evidence>
<dbReference type="InterPro" id="IPR051488">
    <property type="entry name" value="WD_repeat_striatin"/>
</dbReference>
<feature type="repeat" description="WD" evidence="6">
    <location>
        <begin position="499"/>
        <end position="540"/>
    </location>
</feature>
<evidence type="ECO:0000256" key="4">
    <source>
        <dbReference type="ARBA" id="ARBA00022860"/>
    </source>
</evidence>
<evidence type="ECO:0000256" key="5">
    <source>
        <dbReference type="ARBA" id="ARBA00023054"/>
    </source>
</evidence>
<evidence type="ECO:0000256" key="6">
    <source>
        <dbReference type="PROSITE-ProRule" id="PRU00221"/>
    </source>
</evidence>
<dbReference type="PROSITE" id="PS50294">
    <property type="entry name" value="WD_REPEATS_REGION"/>
    <property type="match status" value="4"/>
</dbReference>
<evidence type="ECO:0000256" key="3">
    <source>
        <dbReference type="ARBA" id="ARBA00022737"/>
    </source>
</evidence>
<dbReference type="Proteomes" id="UP000695022">
    <property type="component" value="Unplaced"/>
</dbReference>
<dbReference type="CDD" id="cd00200">
    <property type="entry name" value="WD40"/>
    <property type="match status" value="1"/>
</dbReference>
<keyword evidence="10" id="KW-1185">Reference proteome</keyword>
<evidence type="ECO:0000256" key="7">
    <source>
        <dbReference type="SAM" id="Coils"/>
    </source>
</evidence>
<dbReference type="PROSITE" id="PS50082">
    <property type="entry name" value="WD_REPEATS_2"/>
    <property type="match status" value="4"/>
</dbReference>
<keyword evidence="2 6" id="KW-0853">WD repeat</keyword>
<feature type="repeat" description="WD" evidence="6">
    <location>
        <begin position="552"/>
        <end position="585"/>
    </location>
</feature>
<feature type="repeat" description="WD" evidence="6">
    <location>
        <begin position="741"/>
        <end position="782"/>
    </location>
</feature>
<protein>
    <submittedName>
        <fullName evidence="11">Striatin-3-like isoform X1</fullName>
    </submittedName>
</protein>
<keyword evidence="4" id="KW-0112">Calmodulin-binding</keyword>
<reference evidence="11" key="1">
    <citation type="submission" date="2025-08" db="UniProtKB">
        <authorList>
            <consortium name="RefSeq"/>
        </authorList>
    </citation>
    <scope>IDENTIFICATION</scope>
</reference>
<evidence type="ECO:0000256" key="8">
    <source>
        <dbReference type="SAM" id="MobiDB-lite"/>
    </source>
</evidence>
<dbReference type="SUPFAM" id="SSF50978">
    <property type="entry name" value="WD40 repeat-like"/>
    <property type="match status" value="1"/>
</dbReference>
<dbReference type="Gene3D" id="2.130.10.10">
    <property type="entry name" value="YVTN repeat-like/Quinoprotein amine dehydrogenase"/>
    <property type="match status" value="3"/>
</dbReference>
<dbReference type="PRINTS" id="PR00320">
    <property type="entry name" value="GPROTEINBRPT"/>
</dbReference>
<feature type="coiled-coil region" evidence="7">
    <location>
        <begin position="62"/>
        <end position="89"/>
    </location>
</feature>
<dbReference type="InterPro" id="IPR001680">
    <property type="entry name" value="WD40_rpt"/>
</dbReference>
<feature type="compositionally biased region" description="Polar residues" evidence="8">
    <location>
        <begin position="8"/>
        <end position="22"/>
    </location>
</feature>
<dbReference type="InterPro" id="IPR036322">
    <property type="entry name" value="WD40_repeat_dom_sf"/>
</dbReference>
<feature type="region of interest" description="Disordered" evidence="8">
    <location>
        <begin position="310"/>
        <end position="349"/>
    </location>
</feature>
<dbReference type="GeneID" id="106808300"/>
<dbReference type="PANTHER" id="PTHR15653">
    <property type="entry name" value="STRIATIN"/>
    <property type="match status" value="1"/>
</dbReference>
<evidence type="ECO:0000313" key="11">
    <source>
        <dbReference type="RefSeq" id="XP_014666444.1"/>
    </source>
</evidence>
<dbReference type="RefSeq" id="XP_014666444.1">
    <property type="nucleotide sequence ID" value="XM_014810958.1"/>
</dbReference>
<dbReference type="Gene3D" id="1.20.5.300">
    <property type="match status" value="1"/>
</dbReference>
<keyword evidence="3" id="KW-0677">Repeat</keyword>
<sequence>MVEEGPAGNTQISNGPNSQAGPSITGFGVKGVDDQVPRTLPYSIPGILHFIQHEWARFEMERSQWEVEKAELQARIAFLQGERQGQENLKRDLVRRIKMLEYALKQERARFHKLKYGADMLPDNKELEEAEDLNGDNYLTGVENHSWKQGRQLLRQYLQEIGYTDTIIDVRSARVRQLLGLSPNNNDLGKELATLPAVNGDQTTKRVSDGQGRRVQAKKHPATLGEGALLESEAAVIDTFSFLSTENDLEVEDDEENEADLIDETLADELDRIDVKKPKPKGMTRSNEGMARMDDVLANETEEALSQFDFLGSDGADGAGEARTQGDGTEWEKSELAAAPPPGDNDWNVDEQMLSRLKQEYSKDSKHSRNMQRPKRSTLQAMLASLGGNDDIGLPSVTAPCAGPAPAAAAAAAATASDSLSNSLPADDTAVDEAAGPNDANIPFPAGPRRPLPAEEGFEPGFGLGELAGLTIQNDCELSYDLSSSKDALRKTWNAKYTLRSHFDGIRALVFHPVDPVLITASEDHTLKLWNLDKTVPAKKTASLDVEPVYTFRGHTGAVLSLAMSVSGEECFSGGIDSSIRCWKIPSSNVDPYDMYDPSVLAATLTGHTGAVWGLSVHSSNNRLLSCASDGTVRLWQPYTKEPLLKTFTSENGLIPTSIDFVRSDPIQMVAAYSDCDAVIYDLETSQPVIHLESKDLSEPGVLSTIHQVVSHPTLPITVTAHEDRHIRFFDNNTGKMVHTMVAHLDAVTSLAIDPNGLYLLSGSHDCSIRLWNLDSKTCVQEITSHRKKFDESIYDVAFHPSRPYIASAGADALAKVFV</sequence>
<dbReference type="InterPro" id="IPR015943">
    <property type="entry name" value="WD40/YVTN_repeat-like_dom_sf"/>
</dbReference>
<accession>A0ABM1E2M3</accession>
<dbReference type="Pfam" id="PF08232">
    <property type="entry name" value="Striatin"/>
    <property type="match status" value="1"/>
</dbReference>
<feature type="domain" description="Striatin N-terminal" evidence="9">
    <location>
        <begin position="44"/>
        <end position="168"/>
    </location>
</feature>
<evidence type="ECO:0000256" key="2">
    <source>
        <dbReference type="ARBA" id="ARBA00022574"/>
    </source>
</evidence>
<dbReference type="PANTHER" id="PTHR15653:SF0">
    <property type="entry name" value="CONNECTOR OF KINASE TO AP-1, ISOFORM E"/>
    <property type="match status" value="1"/>
</dbReference>
<dbReference type="InterPro" id="IPR019775">
    <property type="entry name" value="WD40_repeat_CS"/>
</dbReference>
<dbReference type="Pfam" id="PF00400">
    <property type="entry name" value="WD40"/>
    <property type="match status" value="5"/>
</dbReference>
<dbReference type="PROSITE" id="PS00678">
    <property type="entry name" value="WD_REPEATS_1"/>
    <property type="match status" value="2"/>
</dbReference>
<evidence type="ECO:0000313" key="10">
    <source>
        <dbReference type="Proteomes" id="UP000695022"/>
    </source>
</evidence>
<feature type="repeat" description="WD" evidence="6">
    <location>
        <begin position="605"/>
        <end position="646"/>
    </location>
</feature>
<evidence type="ECO:0000256" key="1">
    <source>
        <dbReference type="ARBA" id="ARBA00009616"/>
    </source>
</evidence>
<comment type="similarity">
    <text evidence="1">Belongs to the WD repeat striatin family.</text>
</comment>
<proteinExistence type="inferred from homology"/>
<gene>
    <name evidence="11" type="primary">LOC106808300</name>
</gene>
<feature type="region of interest" description="Disordered" evidence="8">
    <location>
        <begin position="420"/>
        <end position="450"/>
    </location>
</feature>
<keyword evidence="5 7" id="KW-0175">Coiled coil</keyword>
<dbReference type="SMART" id="SM00320">
    <property type="entry name" value="WD40"/>
    <property type="match status" value="7"/>
</dbReference>
<name>A0ABM1E2M3_PRICU</name>
<feature type="region of interest" description="Disordered" evidence="8">
    <location>
        <begin position="1"/>
        <end position="28"/>
    </location>
</feature>